<keyword evidence="3 5" id="KW-0808">Transferase</keyword>
<dbReference type="PANTHER" id="PTHR44942:SF4">
    <property type="entry name" value="METHYLTRANSFERASE TYPE 11 DOMAIN-CONTAINING PROTEIN"/>
    <property type="match status" value="1"/>
</dbReference>
<dbReference type="RefSeq" id="WP_369703754.1">
    <property type="nucleotide sequence ID" value="NZ_JBGEWD010000005.1"/>
</dbReference>
<sequence length="251" mass="28826">MDNSEKFSRKSGMYAKYRPSYPKEFIELLEESINICKNAIVADIGAGTGILTKELAHNMKKVYAVEPNSEMRKACKKYCDEVKNVIIIDGSAENTMLPDKSVDVITVAQAFHWFNREKTKSEFQRILRTMGKVVLVWNSRNVESEFIKENYILFKYLCPDFKGFSQGSSLDPNEYNDFFKQGSCNYKVFCNDLTMTFDEYIGRNLSSSYAPLKEDGNYTSFVEGLTHIFNKYSNNGKVLFPQKTCVYIGDI</sequence>
<name>A0ABV4BP84_9CLOT</name>
<dbReference type="Pfam" id="PF08241">
    <property type="entry name" value="Methyltransf_11"/>
    <property type="match status" value="1"/>
</dbReference>
<dbReference type="CDD" id="cd02440">
    <property type="entry name" value="AdoMet_MTases"/>
    <property type="match status" value="1"/>
</dbReference>
<keyword evidence="2 5" id="KW-0489">Methyltransferase</keyword>
<evidence type="ECO:0000256" key="3">
    <source>
        <dbReference type="ARBA" id="ARBA00022679"/>
    </source>
</evidence>
<dbReference type="EC" id="2.1.1.-" evidence="5"/>
<gene>
    <name evidence="5" type="ORF">AB8U03_06585</name>
</gene>
<dbReference type="InterPro" id="IPR013216">
    <property type="entry name" value="Methyltransf_11"/>
</dbReference>
<comment type="similarity">
    <text evidence="1">Belongs to the methyltransferase superfamily.</text>
</comment>
<dbReference type="GO" id="GO:0032259">
    <property type="term" value="P:methylation"/>
    <property type="evidence" value="ECO:0007669"/>
    <property type="project" value="UniProtKB-KW"/>
</dbReference>
<evidence type="ECO:0000313" key="6">
    <source>
        <dbReference type="Proteomes" id="UP001564657"/>
    </source>
</evidence>
<accession>A0ABV4BP84</accession>
<dbReference type="InterPro" id="IPR051052">
    <property type="entry name" value="Diverse_substrate_MTase"/>
</dbReference>
<dbReference type="PANTHER" id="PTHR44942">
    <property type="entry name" value="METHYLTRANSF_11 DOMAIN-CONTAINING PROTEIN"/>
    <property type="match status" value="1"/>
</dbReference>
<feature type="domain" description="Methyltransferase type 11" evidence="4">
    <location>
        <begin position="43"/>
        <end position="134"/>
    </location>
</feature>
<proteinExistence type="inferred from homology"/>
<evidence type="ECO:0000259" key="4">
    <source>
        <dbReference type="Pfam" id="PF08241"/>
    </source>
</evidence>
<dbReference type="Proteomes" id="UP001564657">
    <property type="component" value="Unassembled WGS sequence"/>
</dbReference>
<dbReference type="InterPro" id="IPR029063">
    <property type="entry name" value="SAM-dependent_MTases_sf"/>
</dbReference>
<dbReference type="EMBL" id="JBGEWD010000005">
    <property type="protein sequence ID" value="MEY7999862.1"/>
    <property type="molecule type" value="Genomic_DNA"/>
</dbReference>
<dbReference type="SUPFAM" id="SSF53335">
    <property type="entry name" value="S-adenosyl-L-methionine-dependent methyltransferases"/>
    <property type="match status" value="1"/>
</dbReference>
<dbReference type="GO" id="GO:0008168">
    <property type="term" value="F:methyltransferase activity"/>
    <property type="evidence" value="ECO:0007669"/>
    <property type="project" value="UniProtKB-KW"/>
</dbReference>
<evidence type="ECO:0000256" key="2">
    <source>
        <dbReference type="ARBA" id="ARBA00022603"/>
    </source>
</evidence>
<organism evidence="5 6">
    <name type="scientific">Clostridium moutaii</name>
    <dbReference type="NCBI Taxonomy" id="3240932"/>
    <lineage>
        <taxon>Bacteria</taxon>
        <taxon>Bacillati</taxon>
        <taxon>Bacillota</taxon>
        <taxon>Clostridia</taxon>
        <taxon>Eubacteriales</taxon>
        <taxon>Clostridiaceae</taxon>
        <taxon>Clostridium</taxon>
    </lineage>
</organism>
<dbReference type="Gene3D" id="3.40.50.150">
    <property type="entry name" value="Vaccinia Virus protein VP39"/>
    <property type="match status" value="1"/>
</dbReference>
<evidence type="ECO:0000256" key="1">
    <source>
        <dbReference type="ARBA" id="ARBA00008361"/>
    </source>
</evidence>
<evidence type="ECO:0000313" key="5">
    <source>
        <dbReference type="EMBL" id="MEY7999862.1"/>
    </source>
</evidence>
<keyword evidence="6" id="KW-1185">Reference proteome</keyword>
<reference evidence="5 6" key="1">
    <citation type="submission" date="2024-08" db="EMBL/GenBank/DDBJ databases">
        <title>Clostridium lapicellarii sp. nov., and Clostridium renhuaiense sp. nov., two species isolated from the mud in a fermentation cellar used for producing sauce-flavour Chinese liquors.</title>
        <authorList>
            <person name="Yang F."/>
            <person name="Wang H."/>
            <person name="Chen L.Q."/>
            <person name="Zhou N."/>
            <person name="Lu J.J."/>
            <person name="Pu X.X."/>
            <person name="Wan B."/>
            <person name="Wang L."/>
            <person name="Liu S.J."/>
        </authorList>
    </citation>
    <scope>NUCLEOTIDE SEQUENCE [LARGE SCALE GENOMIC DNA]</scope>
    <source>
        <strain evidence="5 6">MT-5</strain>
    </source>
</reference>
<protein>
    <submittedName>
        <fullName evidence="5">Class I SAM-dependent methyltransferase</fullName>
        <ecNumber evidence="5">2.1.1.-</ecNumber>
    </submittedName>
</protein>
<comment type="caution">
    <text evidence="5">The sequence shown here is derived from an EMBL/GenBank/DDBJ whole genome shotgun (WGS) entry which is preliminary data.</text>
</comment>